<accession>A0A6A5UUP8</accession>
<gene>
    <name evidence="2" type="ORF">BU23DRAFT_482654</name>
</gene>
<evidence type="ECO:0000313" key="3">
    <source>
        <dbReference type="Proteomes" id="UP000800036"/>
    </source>
</evidence>
<organism evidence="2 3">
    <name type="scientific">Bimuria novae-zelandiae CBS 107.79</name>
    <dbReference type="NCBI Taxonomy" id="1447943"/>
    <lineage>
        <taxon>Eukaryota</taxon>
        <taxon>Fungi</taxon>
        <taxon>Dikarya</taxon>
        <taxon>Ascomycota</taxon>
        <taxon>Pezizomycotina</taxon>
        <taxon>Dothideomycetes</taxon>
        <taxon>Pleosporomycetidae</taxon>
        <taxon>Pleosporales</taxon>
        <taxon>Massarineae</taxon>
        <taxon>Didymosphaeriaceae</taxon>
        <taxon>Bimuria</taxon>
    </lineage>
</organism>
<feature type="compositionally biased region" description="Polar residues" evidence="1">
    <location>
        <begin position="26"/>
        <end position="42"/>
    </location>
</feature>
<dbReference type="EMBL" id="ML976729">
    <property type="protein sequence ID" value="KAF1967669.1"/>
    <property type="molecule type" value="Genomic_DNA"/>
</dbReference>
<feature type="compositionally biased region" description="Polar residues" evidence="1">
    <location>
        <begin position="357"/>
        <end position="366"/>
    </location>
</feature>
<name>A0A6A5UUP8_9PLEO</name>
<sequence length="415" mass="47552">MKIAYLAALADSGLVIRDNGKDASVPTRNENATENISAPTENENATENILTSTVSGQDVEMEIDNIKPEGSVNAEIDKPTKSLVDDLNMTWDVDVEIQQNESSLRDLDRQVFGHLSRNSTTRYCIRFGSAAAYSAKFESTLPPNSTYNGSRDVTQRSNRIVEKIVQIHRDRKEQLPMEILSKVQILCIYWDSKTGLGHEAEVEVLDPDFQGRRPNTRCFVYLDPTLYAHYNLENKSGYSHETRSTMKLCVEGNDDWQKSITFYNTAVRLENNFEKYCMKGKPGRPEPLCELLDERVRGSRRSVSRYTSVEPLSPRQQTPRQQTPRRQSPRQQTLRQQTLRQQTLRQLQTPPPESHPKSSPRTSSLMTPREKFHREFLELFGLGDDVTFENLSEKQQILYPAQFTKWKAVNLTNAD</sequence>
<evidence type="ECO:0000313" key="2">
    <source>
        <dbReference type="EMBL" id="KAF1967669.1"/>
    </source>
</evidence>
<dbReference type="OrthoDB" id="74764at2759"/>
<feature type="region of interest" description="Disordered" evidence="1">
    <location>
        <begin position="20"/>
        <end position="42"/>
    </location>
</feature>
<dbReference type="Proteomes" id="UP000800036">
    <property type="component" value="Unassembled WGS sequence"/>
</dbReference>
<keyword evidence="3" id="KW-1185">Reference proteome</keyword>
<dbReference type="AlphaFoldDB" id="A0A6A5UUP8"/>
<feature type="compositionally biased region" description="Low complexity" evidence="1">
    <location>
        <begin position="304"/>
        <end position="348"/>
    </location>
</feature>
<feature type="region of interest" description="Disordered" evidence="1">
    <location>
        <begin position="300"/>
        <end position="368"/>
    </location>
</feature>
<protein>
    <submittedName>
        <fullName evidence="2">Uncharacterized protein</fullName>
    </submittedName>
</protein>
<proteinExistence type="predicted"/>
<evidence type="ECO:0000256" key="1">
    <source>
        <dbReference type="SAM" id="MobiDB-lite"/>
    </source>
</evidence>
<reference evidence="2" key="1">
    <citation type="journal article" date="2020" name="Stud. Mycol.">
        <title>101 Dothideomycetes genomes: a test case for predicting lifestyles and emergence of pathogens.</title>
        <authorList>
            <person name="Haridas S."/>
            <person name="Albert R."/>
            <person name="Binder M."/>
            <person name="Bloem J."/>
            <person name="Labutti K."/>
            <person name="Salamov A."/>
            <person name="Andreopoulos B."/>
            <person name="Baker S."/>
            <person name="Barry K."/>
            <person name="Bills G."/>
            <person name="Bluhm B."/>
            <person name="Cannon C."/>
            <person name="Castanera R."/>
            <person name="Culley D."/>
            <person name="Daum C."/>
            <person name="Ezra D."/>
            <person name="Gonzalez J."/>
            <person name="Henrissat B."/>
            <person name="Kuo A."/>
            <person name="Liang C."/>
            <person name="Lipzen A."/>
            <person name="Lutzoni F."/>
            <person name="Magnuson J."/>
            <person name="Mondo S."/>
            <person name="Nolan M."/>
            <person name="Ohm R."/>
            <person name="Pangilinan J."/>
            <person name="Park H.-J."/>
            <person name="Ramirez L."/>
            <person name="Alfaro M."/>
            <person name="Sun H."/>
            <person name="Tritt A."/>
            <person name="Yoshinaga Y."/>
            <person name="Zwiers L.-H."/>
            <person name="Turgeon B."/>
            <person name="Goodwin S."/>
            <person name="Spatafora J."/>
            <person name="Crous P."/>
            <person name="Grigoriev I."/>
        </authorList>
    </citation>
    <scope>NUCLEOTIDE SEQUENCE</scope>
    <source>
        <strain evidence="2">CBS 107.79</strain>
    </source>
</reference>